<evidence type="ECO:0000256" key="3">
    <source>
        <dbReference type="ARBA" id="ARBA00022989"/>
    </source>
</evidence>
<organism evidence="11 12">
    <name type="scientific">Cupriavidus yeoncheonensis</name>
    <dbReference type="NCBI Taxonomy" id="1462994"/>
    <lineage>
        <taxon>Bacteria</taxon>
        <taxon>Pseudomonadati</taxon>
        <taxon>Pseudomonadota</taxon>
        <taxon>Betaproteobacteria</taxon>
        <taxon>Burkholderiales</taxon>
        <taxon>Burkholderiaceae</taxon>
        <taxon>Cupriavidus</taxon>
    </lineage>
</organism>
<dbReference type="InterPro" id="IPR000014">
    <property type="entry name" value="PAS"/>
</dbReference>
<feature type="domain" description="CHASE" evidence="8">
    <location>
        <begin position="131"/>
        <end position="242"/>
    </location>
</feature>
<dbReference type="PROSITE" id="PS50887">
    <property type="entry name" value="GGDEF"/>
    <property type="match status" value="1"/>
</dbReference>
<evidence type="ECO:0000259" key="9">
    <source>
        <dbReference type="PROSITE" id="PS50883"/>
    </source>
</evidence>
<dbReference type="SMART" id="SM00086">
    <property type="entry name" value="PAC"/>
    <property type="match status" value="2"/>
</dbReference>
<evidence type="ECO:0000256" key="4">
    <source>
        <dbReference type="ARBA" id="ARBA00023136"/>
    </source>
</evidence>
<dbReference type="RefSeq" id="WP_211950342.1">
    <property type="nucleotide sequence ID" value="NZ_CAJPUY010000026.1"/>
</dbReference>
<evidence type="ECO:0000259" key="6">
    <source>
        <dbReference type="PROSITE" id="PS50112"/>
    </source>
</evidence>
<sequence>MKLRLPSSAVPVLLALLVTAGGALLTAAAWRQAAQPEQRLAQQRFEALLADATVALRARLHENDQLLRGMAALMTANPATSRAQWRNYLYAAQLDELPPGTQSVGYAPVVRRDGVGRLTAAARRDGLSDFSITPAGGRDLYVPVFYIEPPAGRNARVLGFDLLSEPARRAALEAARDSGEPRATGGLELIREAESPTHQLGALVVLPVYGGGEAFGNAEDRRAAVIGYVFASLRLGDLMRSVTGRAASELVLALQEGPASARGRLVSGDLTDGERRDDGHLPMLAAERQFDYGGRTWTLRAASRPAFEAAHGNDRARMVAAAGALATLLVTLLTFALARQRQAARQDAAAADSRREADQAMLQACMALAADGFLVTDAEGSVTSASARAAQFFGTSAEDLQGRALAGLVPGVAGIAMASVARSGRASAQRELEGVRADGSRFPLRAGMARLPGNGSGEPARSLWILTDLDELWRARQQAAVQAGRYASLADHAPMCVITFDEDGCITGINRAGQHLLWYPDPGLVAGMRYADLHVADELAERARELTRELGEAVAPGLPALVAKARLGLVDEREWTWVRKGGSRVPVQVTLRILPAEDGQPREYQAIACDLTERHRVDEYIRHLALHDALTGLPNRAELTERCEALLLHARRHGERVALLLLDLDHFKHINDSLGHPVGDDVLRTIADRLKAAVRPGDLVARMGGDEFAVVLSGLRQDSEAELAASKILARVSEELDIDGQRLRVTPSLGIAMFPTDGESLTDLLKSADAALYAAKQGGRAQQRRFASEMAEAALARLTIEGLLRRALDAQEFNLRYQPIVDTTTLAVAGVEALIAWQTPERGTMSPAEFIPIAEQCGLIGALGEWALATACHDIQALRAALGREIEVAVNISPLQLRQAGFPDVVARCLEQSGLPPASLTIEVTEGILVDGGETTIDTFRRLRELGVQISIDDFGTGYSGLHYLTRLPINRLKIDKSFVDDVATPGHDQVVAAAIIALGHQLHLKVVAEGVESMAQFRFLREQGCDALQGYLFCRAVGPETLREVLDSGFERMLPADAWREADAAANAATDVESGEPGTEPKNQPIAPSE</sequence>
<dbReference type="EMBL" id="CAJPUY010000026">
    <property type="protein sequence ID" value="CAG2155774.1"/>
    <property type="molecule type" value="Genomic_DNA"/>
</dbReference>
<dbReference type="Pfam" id="PF13426">
    <property type="entry name" value="PAS_9"/>
    <property type="match status" value="1"/>
</dbReference>
<dbReference type="Pfam" id="PF03924">
    <property type="entry name" value="CHASE"/>
    <property type="match status" value="1"/>
</dbReference>
<dbReference type="Gene3D" id="3.20.20.450">
    <property type="entry name" value="EAL domain"/>
    <property type="match status" value="1"/>
</dbReference>
<evidence type="ECO:0000313" key="11">
    <source>
        <dbReference type="EMBL" id="CAG2155774.1"/>
    </source>
</evidence>
<dbReference type="PROSITE" id="PS50883">
    <property type="entry name" value="EAL"/>
    <property type="match status" value="1"/>
</dbReference>
<dbReference type="InterPro" id="IPR001633">
    <property type="entry name" value="EAL_dom"/>
</dbReference>
<feature type="domain" description="EAL" evidence="9">
    <location>
        <begin position="797"/>
        <end position="1051"/>
    </location>
</feature>
<dbReference type="InterPro" id="IPR013656">
    <property type="entry name" value="PAS_4"/>
</dbReference>
<dbReference type="InterPro" id="IPR029787">
    <property type="entry name" value="Nucleotide_cyclase"/>
</dbReference>
<dbReference type="CDD" id="cd01949">
    <property type="entry name" value="GGDEF"/>
    <property type="match status" value="1"/>
</dbReference>
<dbReference type="AlphaFoldDB" id="A0A916IZF3"/>
<dbReference type="NCBIfam" id="TIGR00254">
    <property type="entry name" value="GGDEF"/>
    <property type="match status" value="1"/>
</dbReference>
<evidence type="ECO:0000313" key="12">
    <source>
        <dbReference type="Proteomes" id="UP000672934"/>
    </source>
</evidence>
<gene>
    <name evidence="11" type="ORF">LMG31506_05496</name>
</gene>
<dbReference type="InterPro" id="IPR000160">
    <property type="entry name" value="GGDEF_dom"/>
</dbReference>
<accession>A0A916IZF3</accession>
<dbReference type="Gene3D" id="3.30.70.270">
    <property type="match status" value="1"/>
</dbReference>
<dbReference type="CDD" id="cd00130">
    <property type="entry name" value="PAS"/>
    <property type="match status" value="2"/>
</dbReference>
<dbReference type="SUPFAM" id="SSF55073">
    <property type="entry name" value="Nucleotide cyclase"/>
    <property type="match status" value="1"/>
</dbReference>
<feature type="domain" description="PAS" evidence="6">
    <location>
        <begin position="358"/>
        <end position="405"/>
    </location>
</feature>
<dbReference type="Pfam" id="PF00563">
    <property type="entry name" value="EAL"/>
    <property type="match status" value="1"/>
</dbReference>
<dbReference type="SMART" id="SM00052">
    <property type="entry name" value="EAL"/>
    <property type="match status" value="1"/>
</dbReference>
<comment type="caution">
    <text evidence="11">The sequence shown here is derived from an EMBL/GenBank/DDBJ whole genome shotgun (WGS) entry which is preliminary data.</text>
</comment>
<feature type="region of interest" description="Disordered" evidence="5">
    <location>
        <begin position="1065"/>
        <end position="1091"/>
    </location>
</feature>
<dbReference type="SMART" id="SM00091">
    <property type="entry name" value="PAS"/>
    <property type="match status" value="2"/>
</dbReference>
<dbReference type="Pfam" id="PF08448">
    <property type="entry name" value="PAS_4"/>
    <property type="match status" value="1"/>
</dbReference>
<dbReference type="Pfam" id="PF00990">
    <property type="entry name" value="GGDEF"/>
    <property type="match status" value="1"/>
</dbReference>
<dbReference type="PANTHER" id="PTHR44757">
    <property type="entry name" value="DIGUANYLATE CYCLASE DGCP"/>
    <property type="match status" value="1"/>
</dbReference>
<dbReference type="InterPro" id="IPR035965">
    <property type="entry name" value="PAS-like_dom_sf"/>
</dbReference>
<dbReference type="InterPro" id="IPR000700">
    <property type="entry name" value="PAS-assoc_C"/>
</dbReference>
<evidence type="ECO:0000259" key="10">
    <source>
        <dbReference type="PROSITE" id="PS50887"/>
    </source>
</evidence>
<dbReference type="InterPro" id="IPR043128">
    <property type="entry name" value="Rev_trsase/Diguanyl_cyclase"/>
</dbReference>
<dbReference type="PROSITE" id="PS50112">
    <property type="entry name" value="PAS"/>
    <property type="match status" value="1"/>
</dbReference>
<dbReference type="Gene3D" id="3.30.450.20">
    <property type="entry name" value="PAS domain"/>
    <property type="match status" value="2"/>
</dbReference>
<dbReference type="SMART" id="SM01079">
    <property type="entry name" value="CHASE"/>
    <property type="match status" value="1"/>
</dbReference>
<keyword evidence="2" id="KW-0812">Transmembrane</keyword>
<evidence type="ECO:0000256" key="5">
    <source>
        <dbReference type="SAM" id="MobiDB-lite"/>
    </source>
</evidence>
<dbReference type="PROSITE" id="PS50839">
    <property type="entry name" value="CHASE"/>
    <property type="match status" value="1"/>
</dbReference>
<dbReference type="InterPro" id="IPR006189">
    <property type="entry name" value="CHASE_dom"/>
</dbReference>
<keyword evidence="4" id="KW-0472">Membrane</keyword>
<dbReference type="GO" id="GO:0016020">
    <property type="term" value="C:membrane"/>
    <property type="evidence" value="ECO:0007669"/>
    <property type="project" value="UniProtKB-SubCell"/>
</dbReference>
<dbReference type="SUPFAM" id="SSF55785">
    <property type="entry name" value="PYP-like sensor domain (PAS domain)"/>
    <property type="match status" value="2"/>
</dbReference>
<dbReference type="PROSITE" id="PS50113">
    <property type="entry name" value="PAC"/>
    <property type="match status" value="1"/>
</dbReference>
<dbReference type="InterPro" id="IPR052155">
    <property type="entry name" value="Biofilm_reg_signaling"/>
</dbReference>
<dbReference type="CDD" id="cd01948">
    <property type="entry name" value="EAL"/>
    <property type="match status" value="1"/>
</dbReference>
<evidence type="ECO:0000256" key="1">
    <source>
        <dbReference type="ARBA" id="ARBA00004370"/>
    </source>
</evidence>
<dbReference type="PANTHER" id="PTHR44757:SF2">
    <property type="entry name" value="BIOFILM ARCHITECTURE MAINTENANCE PROTEIN MBAA"/>
    <property type="match status" value="1"/>
</dbReference>
<dbReference type="Gene3D" id="3.30.450.350">
    <property type="entry name" value="CHASE domain"/>
    <property type="match status" value="1"/>
</dbReference>
<evidence type="ECO:0000259" key="8">
    <source>
        <dbReference type="PROSITE" id="PS50839"/>
    </source>
</evidence>
<feature type="domain" description="PAC" evidence="7">
    <location>
        <begin position="571"/>
        <end position="623"/>
    </location>
</feature>
<dbReference type="InterPro" id="IPR035919">
    <property type="entry name" value="EAL_sf"/>
</dbReference>
<protein>
    <recommendedName>
        <fullName evidence="13">EAL domain-containing protein</fullName>
    </recommendedName>
</protein>
<keyword evidence="3" id="KW-1133">Transmembrane helix</keyword>
<dbReference type="NCBIfam" id="TIGR00229">
    <property type="entry name" value="sensory_box"/>
    <property type="match status" value="1"/>
</dbReference>
<reference evidence="11" key="1">
    <citation type="submission" date="2021-03" db="EMBL/GenBank/DDBJ databases">
        <authorList>
            <person name="Peeters C."/>
        </authorList>
    </citation>
    <scope>NUCLEOTIDE SEQUENCE</scope>
    <source>
        <strain evidence="11">LMG 31506</strain>
    </source>
</reference>
<name>A0A916IZF3_9BURK</name>
<dbReference type="SUPFAM" id="SSF141868">
    <property type="entry name" value="EAL domain-like"/>
    <property type="match status" value="1"/>
</dbReference>
<dbReference type="SMART" id="SM00267">
    <property type="entry name" value="GGDEF"/>
    <property type="match status" value="1"/>
</dbReference>
<evidence type="ECO:0000256" key="2">
    <source>
        <dbReference type="ARBA" id="ARBA00022692"/>
    </source>
</evidence>
<proteinExistence type="predicted"/>
<dbReference type="FunFam" id="3.30.70.270:FF:000001">
    <property type="entry name" value="Diguanylate cyclase domain protein"/>
    <property type="match status" value="1"/>
</dbReference>
<comment type="subcellular location">
    <subcellularLocation>
        <location evidence="1">Membrane</location>
    </subcellularLocation>
</comment>
<evidence type="ECO:0000259" key="7">
    <source>
        <dbReference type="PROSITE" id="PS50113"/>
    </source>
</evidence>
<dbReference type="GO" id="GO:0003824">
    <property type="term" value="F:catalytic activity"/>
    <property type="evidence" value="ECO:0007669"/>
    <property type="project" value="UniProtKB-ARBA"/>
</dbReference>
<keyword evidence="12" id="KW-1185">Reference proteome</keyword>
<dbReference type="GO" id="GO:0007165">
    <property type="term" value="P:signal transduction"/>
    <property type="evidence" value="ECO:0007669"/>
    <property type="project" value="UniProtKB-ARBA"/>
</dbReference>
<dbReference type="InterPro" id="IPR042240">
    <property type="entry name" value="CHASE_sf"/>
</dbReference>
<feature type="domain" description="GGDEF" evidence="10">
    <location>
        <begin position="655"/>
        <end position="788"/>
    </location>
</feature>
<dbReference type="Proteomes" id="UP000672934">
    <property type="component" value="Unassembled WGS sequence"/>
</dbReference>
<evidence type="ECO:0008006" key="13">
    <source>
        <dbReference type="Google" id="ProtNLM"/>
    </source>
</evidence>
<dbReference type="InterPro" id="IPR001610">
    <property type="entry name" value="PAC"/>
</dbReference>